<evidence type="ECO:0000313" key="4">
    <source>
        <dbReference type="Proteomes" id="UP000050502"/>
    </source>
</evidence>
<proteinExistence type="predicted"/>
<protein>
    <submittedName>
        <fullName evidence="1">Uncharacterized protein</fullName>
    </submittedName>
</protein>
<sequence>MDEQVRVQFDADDVLALKGALDVLQSELKTGALSVHGVEREWLQAQAEEVAALVEKGAPQRVEWSRRAVWLWLHYADRALRLRGYVVGRPEANERFVRLYRKLKAAERQTDGWLGRIRRHLRRF</sequence>
<dbReference type="Proteomes" id="UP000050502">
    <property type="component" value="Unassembled WGS sequence"/>
</dbReference>
<evidence type="ECO:0000313" key="2">
    <source>
        <dbReference type="EMBL" id="KPL87123.1"/>
    </source>
</evidence>
<reference evidence="2 4" key="2">
    <citation type="submission" date="2015-07" db="EMBL/GenBank/DDBJ databases">
        <title>Whole genome sequence of Ardenticatena maritima DSM 23922.</title>
        <authorList>
            <person name="Hemp J."/>
            <person name="Ward L.M."/>
            <person name="Pace L.A."/>
            <person name="Fischer W.W."/>
        </authorList>
    </citation>
    <scope>NUCLEOTIDE SEQUENCE [LARGE SCALE GENOMIC DNA]</scope>
    <source>
        <strain evidence="2 4">110S</strain>
    </source>
</reference>
<dbReference type="AlphaFoldDB" id="A0A0M8K8E9"/>
<name>A0A0M8K8E9_9CHLR</name>
<dbReference type="Proteomes" id="UP000037784">
    <property type="component" value="Unassembled WGS sequence"/>
</dbReference>
<gene>
    <name evidence="1" type="ORF">ARMA_1364</name>
    <name evidence="2" type="ORF">SE16_11270</name>
</gene>
<dbReference type="RefSeq" id="WP_054492818.1">
    <property type="nucleotide sequence ID" value="NZ_BBZA01000093.1"/>
</dbReference>
<reference evidence="1 3" key="1">
    <citation type="journal article" date="2015" name="Genome Announc.">
        <title>Draft Genome Sequence of a Heterotrophic Facultative Anaerobic Thermophilic Bacterium, Ardenticatena maritima Strain 110ST.</title>
        <authorList>
            <person name="Kawaichi S."/>
            <person name="Yoshida T."/>
            <person name="Sako Y."/>
            <person name="Nakamura R."/>
        </authorList>
    </citation>
    <scope>NUCLEOTIDE SEQUENCE [LARGE SCALE GENOMIC DNA]</scope>
    <source>
        <strain evidence="1 3">110S</strain>
    </source>
</reference>
<evidence type="ECO:0000313" key="1">
    <source>
        <dbReference type="EMBL" id="GAP62941.1"/>
    </source>
</evidence>
<comment type="caution">
    <text evidence="1">The sequence shown here is derived from an EMBL/GenBank/DDBJ whole genome shotgun (WGS) entry which is preliminary data.</text>
</comment>
<accession>A0A0M8K8E9</accession>
<dbReference type="EMBL" id="BBZA01000093">
    <property type="protein sequence ID" value="GAP62941.1"/>
    <property type="molecule type" value="Genomic_DNA"/>
</dbReference>
<organism evidence="1 3">
    <name type="scientific">Ardenticatena maritima</name>
    <dbReference type="NCBI Taxonomy" id="872965"/>
    <lineage>
        <taxon>Bacteria</taxon>
        <taxon>Bacillati</taxon>
        <taxon>Chloroflexota</taxon>
        <taxon>Ardenticatenia</taxon>
        <taxon>Ardenticatenales</taxon>
        <taxon>Ardenticatenaceae</taxon>
        <taxon>Ardenticatena</taxon>
    </lineage>
</organism>
<dbReference type="EMBL" id="LGKN01000006">
    <property type="protein sequence ID" value="KPL87123.1"/>
    <property type="molecule type" value="Genomic_DNA"/>
</dbReference>
<reference evidence="3" key="3">
    <citation type="submission" date="2015-08" db="EMBL/GenBank/DDBJ databases">
        <title>Draft Genome Sequence of a Heterotrophic Facultative Anaerobic Bacterium Ardenticatena maritima Strain 110S.</title>
        <authorList>
            <person name="Kawaichi S."/>
            <person name="Yoshida T."/>
            <person name="Sako Y."/>
            <person name="Nakamura R."/>
        </authorList>
    </citation>
    <scope>NUCLEOTIDE SEQUENCE [LARGE SCALE GENOMIC DNA]</scope>
    <source>
        <strain evidence="3">110S</strain>
    </source>
</reference>
<evidence type="ECO:0000313" key="3">
    <source>
        <dbReference type="Proteomes" id="UP000037784"/>
    </source>
</evidence>
<keyword evidence="3" id="KW-1185">Reference proteome</keyword>
<dbReference type="InParanoid" id="A0A0M8K8E9"/>